<evidence type="ECO:0000313" key="15">
    <source>
        <dbReference type="Proteomes" id="UP000599523"/>
    </source>
</evidence>
<reference evidence="14" key="1">
    <citation type="submission" date="2019-12" db="EMBL/GenBank/DDBJ databases">
        <title>Comparative genomics gives insights into the taxonomy of the Azoarcus-Aromatoleum group and reveals separate origins of nif in the plant-associated Azoarcus and non-plant-associated Aromatoleum sub-groups.</title>
        <authorList>
            <person name="Lafos M."/>
            <person name="Maluk M."/>
            <person name="Batista M."/>
            <person name="Junghare M."/>
            <person name="Carmona M."/>
            <person name="Faoro H."/>
            <person name="Cruz L.M."/>
            <person name="Battistoni F."/>
            <person name="De Souza E."/>
            <person name="Pedrosa F."/>
            <person name="Chen W.-M."/>
            <person name="Poole P.S."/>
            <person name="Dixon R.A."/>
            <person name="James E.K."/>
        </authorList>
    </citation>
    <scope>NUCLEOTIDE SEQUENCE</scope>
    <source>
        <strain evidence="14">NSC3</strain>
    </source>
</reference>
<name>A0A972F838_9RHOO</name>
<evidence type="ECO:0000256" key="10">
    <source>
        <dbReference type="ARBA" id="ARBA00022989"/>
    </source>
</evidence>
<sequence length="688" mass="76946">MTKPSWKRAAFVRRSVLTLVVVGQTALGVTIMRQVLPYQGGNAVEIGLLALFAVLFGWISVGFWVGFTGFVVRLAGGDPQGLLQRHSRGVLEATPLARTAIVMPIYNEPIARTLGGLRAIYRSLEETGQLEHFEFHILSDSRDPDHWLSEKTVWYELCRELGAFGRLFYRRRPINMNYKSGNVADFLRRWGRRYEYMIVLDADSIMDGGTLVDMVRLMEREPGVGIIQTSPGIVNAESMFARAQQFSSRLYGPMFTAGLSAYQLGEAAYWGHNAIIRVAPFMAHCGLRKLRGFGPFRGPISSHDFVEAAYMARAGYEVWLEPELQGSYEESPPSLVDELARDKRWAKGNLQHLWLLLFGRRLRMAHRLALLNGVMSYLASPLWLAFLGLTTVATARLVLFPIDYFPVPHSPFPVWPKWNPEWALGLAGATVLLLFLPKWLALIDVALRGRSADFGGGFRLLLSVLLEILVSTLMAPIRMLSHSRHVVEGLSGVKLRWAGQNRSEETTWREALVDQAPGSLLAGCWAILAWWLDPLFFFWSLPVAIPLIVAAPVSVVSARISVGAFLKRYGLLQSPEERNTVAVISAVREAQTVVSERGDRSAFIHVVVDPVLNRVHVATTRDNRPGVKSETIARLVARCEREGPENLTSREVTQLALSRGALESLHRRAWRAPSDSFWGRAVDERIGT</sequence>
<evidence type="ECO:0000256" key="5">
    <source>
        <dbReference type="ARBA" id="ARBA00022475"/>
    </source>
</evidence>
<dbReference type="InterPro" id="IPR001173">
    <property type="entry name" value="Glyco_trans_2-like"/>
</dbReference>
<dbReference type="EMBL" id="WTVM01000003">
    <property type="protein sequence ID" value="NMG01514.1"/>
    <property type="molecule type" value="Genomic_DNA"/>
</dbReference>
<dbReference type="Gene3D" id="3.90.550.10">
    <property type="entry name" value="Spore Coat Polysaccharide Biosynthesis Protein SpsA, Chain A"/>
    <property type="match status" value="1"/>
</dbReference>
<dbReference type="Proteomes" id="UP000599523">
    <property type="component" value="Unassembled WGS sequence"/>
</dbReference>
<dbReference type="NCBIfam" id="NF003958">
    <property type="entry name" value="PRK05454.2-1"/>
    <property type="match status" value="1"/>
</dbReference>
<gene>
    <name evidence="14" type="primary">mdoH</name>
    <name evidence="14" type="ORF">GPA21_00810</name>
</gene>
<evidence type="ECO:0000259" key="13">
    <source>
        <dbReference type="Pfam" id="PF13632"/>
    </source>
</evidence>
<evidence type="ECO:0000256" key="8">
    <source>
        <dbReference type="ARBA" id="ARBA00022679"/>
    </source>
</evidence>
<feature type="transmembrane region" description="Helical" evidence="12">
    <location>
        <begin position="536"/>
        <end position="558"/>
    </location>
</feature>
<proteinExistence type="inferred from homology"/>
<evidence type="ECO:0000256" key="1">
    <source>
        <dbReference type="ARBA" id="ARBA00004429"/>
    </source>
</evidence>
<dbReference type="RefSeq" id="WP_168986312.1">
    <property type="nucleotide sequence ID" value="NZ_CAWPHM010000264.1"/>
</dbReference>
<feature type="domain" description="Glycosyltransferase 2-like" evidence="13">
    <location>
        <begin position="198"/>
        <end position="393"/>
    </location>
</feature>
<feature type="transmembrane region" description="Helical" evidence="12">
    <location>
        <begin position="369"/>
        <end position="402"/>
    </location>
</feature>
<keyword evidence="8" id="KW-0808">Transferase</keyword>
<dbReference type="GO" id="GO:0005886">
    <property type="term" value="C:plasma membrane"/>
    <property type="evidence" value="ECO:0007669"/>
    <property type="project" value="UniProtKB-SubCell"/>
</dbReference>
<dbReference type="CDD" id="cd04191">
    <property type="entry name" value="Glucan_BSP_MdoH"/>
    <property type="match status" value="1"/>
</dbReference>
<evidence type="ECO:0000256" key="3">
    <source>
        <dbReference type="ARBA" id="ARBA00009337"/>
    </source>
</evidence>
<evidence type="ECO:0000256" key="7">
    <source>
        <dbReference type="ARBA" id="ARBA00022676"/>
    </source>
</evidence>
<dbReference type="SUPFAM" id="SSF53448">
    <property type="entry name" value="Nucleotide-diphospho-sugar transferases"/>
    <property type="match status" value="1"/>
</dbReference>
<feature type="transmembrane region" description="Helical" evidence="12">
    <location>
        <begin position="422"/>
        <end position="446"/>
    </location>
</feature>
<comment type="caution">
    <text evidence="14">The sequence shown here is derived from an EMBL/GenBank/DDBJ whole genome shotgun (WGS) entry which is preliminary data.</text>
</comment>
<dbReference type="PANTHER" id="PTHR43867:SF5">
    <property type="entry name" value="GLUCANS BIOSYNTHESIS GLUCOSYLTRANSFERASE H"/>
    <property type="match status" value="1"/>
</dbReference>
<keyword evidence="10 12" id="KW-1133">Transmembrane helix</keyword>
<evidence type="ECO:0000256" key="2">
    <source>
        <dbReference type="ARBA" id="ARBA00005001"/>
    </source>
</evidence>
<protein>
    <recommendedName>
        <fullName evidence="4">Glucans biosynthesis glucosyltransferase H</fullName>
    </recommendedName>
</protein>
<dbReference type="PANTHER" id="PTHR43867">
    <property type="entry name" value="CELLULOSE SYNTHASE CATALYTIC SUBUNIT A [UDP-FORMING]"/>
    <property type="match status" value="1"/>
</dbReference>
<evidence type="ECO:0000313" key="14">
    <source>
        <dbReference type="EMBL" id="NMG01514.1"/>
    </source>
</evidence>
<dbReference type="Pfam" id="PF13632">
    <property type="entry name" value="Glyco_trans_2_3"/>
    <property type="match status" value="1"/>
</dbReference>
<keyword evidence="7" id="KW-0328">Glycosyltransferase</keyword>
<keyword evidence="11 12" id="KW-0472">Membrane</keyword>
<organism evidence="14 15">
    <name type="scientific">Azoarcus taiwanensis</name>
    <dbReference type="NCBI Taxonomy" id="666964"/>
    <lineage>
        <taxon>Bacteria</taxon>
        <taxon>Pseudomonadati</taxon>
        <taxon>Pseudomonadota</taxon>
        <taxon>Betaproteobacteria</taxon>
        <taxon>Rhodocyclales</taxon>
        <taxon>Zoogloeaceae</taxon>
        <taxon>Azoarcus</taxon>
    </lineage>
</organism>
<keyword evidence="15" id="KW-1185">Reference proteome</keyword>
<dbReference type="GO" id="GO:0016758">
    <property type="term" value="F:hexosyltransferase activity"/>
    <property type="evidence" value="ECO:0007669"/>
    <property type="project" value="TreeGrafter"/>
</dbReference>
<evidence type="ECO:0000256" key="6">
    <source>
        <dbReference type="ARBA" id="ARBA00022519"/>
    </source>
</evidence>
<accession>A0A972F838</accession>
<keyword evidence="5" id="KW-1003">Cell membrane</keyword>
<keyword evidence="6" id="KW-0997">Cell inner membrane</keyword>
<evidence type="ECO:0000256" key="11">
    <source>
        <dbReference type="ARBA" id="ARBA00023136"/>
    </source>
</evidence>
<comment type="subcellular location">
    <subcellularLocation>
        <location evidence="1">Cell inner membrane</location>
        <topology evidence="1">Multi-pass membrane protein</topology>
    </subcellularLocation>
</comment>
<evidence type="ECO:0000256" key="9">
    <source>
        <dbReference type="ARBA" id="ARBA00022692"/>
    </source>
</evidence>
<dbReference type="NCBIfam" id="NF003962">
    <property type="entry name" value="PRK05454.2-5"/>
    <property type="match status" value="1"/>
</dbReference>
<keyword evidence="9 12" id="KW-0812">Transmembrane</keyword>
<feature type="transmembrane region" description="Helical" evidence="12">
    <location>
        <begin position="458"/>
        <end position="477"/>
    </location>
</feature>
<feature type="transmembrane region" description="Helical" evidence="12">
    <location>
        <begin position="52"/>
        <end position="75"/>
    </location>
</feature>
<dbReference type="AlphaFoldDB" id="A0A972F838"/>
<evidence type="ECO:0000256" key="4">
    <source>
        <dbReference type="ARBA" id="ARBA00020585"/>
    </source>
</evidence>
<comment type="similarity">
    <text evidence="3">Belongs to the glycosyltransferase 2 family. OpgH subfamily.</text>
</comment>
<comment type="pathway">
    <text evidence="2">Glycan metabolism; osmoregulated periplasmic glucan (OPG) biosynthesis.</text>
</comment>
<evidence type="ECO:0000256" key="12">
    <source>
        <dbReference type="SAM" id="Phobius"/>
    </source>
</evidence>
<dbReference type="InterPro" id="IPR050321">
    <property type="entry name" value="Glycosyltr_2/OpgH_subfam"/>
</dbReference>
<dbReference type="InterPro" id="IPR029044">
    <property type="entry name" value="Nucleotide-diphossugar_trans"/>
</dbReference>